<gene>
    <name evidence="1" type="ORF">PENSUB_786</name>
</gene>
<name>A0A1Q5UM76_9EURO</name>
<dbReference type="AlphaFoldDB" id="A0A1Q5UM76"/>
<reference evidence="1 2" key="1">
    <citation type="submission" date="2016-10" db="EMBL/GenBank/DDBJ databases">
        <title>Genome sequence of the ascomycete fungus Penicillium subrubescens.</title>
        <authorList>
            <person name="De Vries R.P."/>
            <person name="Peng M."/>
            <person name="Dilokpimol A."/>
            <person name="Hilden K."/>
            <person name="Makela M.R."/>
            <person name="Grigoriev I."/>
            <person name="Riley R."/>
            <person name="Granchi Z."/>
        </authorList>
    </citation>
    <scope>NUCLEOTIDE SEQUENCE [LARGE SCALE GENOMIC DNA]</scope>
    <source>
        <strain evidence="1 2">CBS 132785</strain>
    </source>
</reference>
<protein>
    <submittedName>
        <fullName evidence="1">Uncharacterized protein</fullName>
    </submittedName>
</protein>
<dbReference type="EMBL" id="MNBE01000128">
    <property type="protein sequence ID" value="OKP13595.1"/>
    <property type="molecule type" value="Genomic_DNA"/>
</dbReference>
<organism evidence="1 2">
    <name type="scientific">Penicillium subrubescens</name>
    <dbReference type="NCBI Taxonomy" id="1316194"/>
    <lineage>
        <taxon>Eukaryota</taxon>
        <taxon>Fungi</taxon>
        <taxon>Dikarya</taxon>
        <taxon>Ascomycota</taxon>
        <taxon>Pezizomycotina</taxon>
        <taxon>Eurotiomycetes</taxon>
        <taxon>Eurotiomycetidae</taxon>
        <taxon>Eurotiales</taxon>
        <taxon>Aspergillaceae</taxon>
        <taxon>Penicillium</taxon>
    </lineage>
</organism>
<proteinExistence type="predicted"/>
<evidence type="ECO:0000313" key="2">
    <source>
        <dbReference type="Proteomes" id="UP000186955"/>
    </source>
</evidence>
<evidence type="ECO:0000313" key="1">
    <source>
        <dbReference type="EMBL" id="OKP13595.1"/>
    </source>
</evidence>
<keyword evidence="2" id="KW-1185">Reference proteome</keyword>
<dbReference type="Proteomes" id="UP000186955">
    <property type="component" value="Unassembled WGS sequence"/>
</dbReference>
<comment type="caution">
    <text evidence="1">The sequence shown here is derived from an EMBL/GenBank/DDBJ whole genome shotgun (WGS) entry which is preliminary data.</text>
</comment>
<accession>A0A1Q5UM76</accession>
<sequence length="75" mass="8152">MPPPSLPEQNDIVRLWRLASGSRAGDLFFRLHVNNAGMPMPNLGSELTRSKASRPAKVFGEVVFTIIMLSSGDAV</sequence>